<evidence type="ECO:0000259" key="4">
    <source>
        <dbReference type="Pfam" id="PF01918"/>
    </source>
</evidence>
<dbReference type="GO" id="GO:0003723">
    <property type="term" value="F:RNA binding"/>
    <property type="evidence" value="ECO:0007669"/>
    <property type="project" value="TreeGrafter"/>
</dbReference>
<organism evidence="5 6">
    <name type="scientific">Bifiguratus adelaidae</name>
    <dbReference type="NCBI Taxonomy" id="1938954"/>
    <lineage>
        <taxon>Eukaryota</taxon>
        <taxon>Fungi</taxon>
        <taxon>Fungi incertae sedis</taxon>
        <taxon>Mucoromycota</taxon>
        <taxon>Mucoromycotina</taxon>
        <taxon>Endogonomycetes</taxon>
        <taxon>Endogonales</taxon>
        <taxon>Endogonales incertae sedis</taxon>
        <taxon>Bifiguratus</taxon>
    </lineage>
</organism>
<dbReference type="AlphaFoldDB" id="A0A261Y8Z8"/>
<sequence>MDMGQDQDTTEGNPIDMFKTQYQIRVVSQSSMKRVIAQILSKYKEDNNLTCLLWGQGRAVGKVVSIAEIVKRNISALHQYTYLDSASSQEDRSRSIPRLYIFLSTVPHPSLKDQCGYQQSPIQAIAS</sequence>
<gene>
    <name evidence="5" type="ORF">BZG36_00220</name>
</gene>
<dbReference type="InterPro" id="IPR002775">
    <property type="entry name" value="DNA/RNA-bd_Alba-like"/>
</dbReference>
<comment type="similarity">
    <text evidence="2">Belongs to the histone-like Alba family.</text>
</comment>
<dbReference type="InterPro" id="IPR036882">
    <property type="entry name" value="Alba-like_dom_sf"/>
</dbReference>
<evidence type="ECO:0000313" key="6">
    <source>
        <dbReference type="Proteomes" id="UP000242875"/>
    </source>
</evidence>
<reference evidence="5 6" key="1">
    <citation type="journal article" date="2017" name="Mycologia">
        <title>Bifiguratus adelaidae, gen. et sp. nov., a new member of Mucoromycotina in endophytic and soil-dwelling habitats.</title>
        <authorList>
            <person name="Torres-Cruz T.J."/>
            <person name="Billingsley Tobias T.L."/>
            <person name="Almatruk M."/>
            <person name="Hesse C."/>
            <person name="Kuske C.R."/>
            <person name="Desiro A."/>
            <person name="Benucci G.M."/>
            <person name="Bonito G."/>
            <person name="Stajich J.E."/>
            <person name="Dunlap C."/>
            <person name="Arnold A.E."/>
            <person name="Porras-Alfaro A."/>
        </authorList>
    </citation>
    <scope>NUCLEOTIDE SEQUENCE [LARGE SCALE GENOMIC DNA]</scope>
    <source>
        <strain evidence="5 6">AZ0501</strain>
    </source>
</reference>
<evidence type="ECO:0000313" key="5">
    <source>
        <dbReference type="EMBL" id="OZJ07028.1"/>
    </source>
</evidence>
<dbReference type="GO" id="GO:0005634">
    <property type="term" value="C:nucleus"/>
    <property type="evidence" value="ECO:0007669"/>
    <property type="project" value="UniProtKB-SubCell"/>
</dbReference>
<comment type="caution">
    <text evidence="5">The sequence shown here is derived from an EMBL/GenBank/DDBJ whole genome shotgun (WGS) entry which is preliminary data.</text>
</comment>
<keyword evidence="6" id="KW-1185">Reference proteome</keyword>
<proteinExistence type="inferred from homology"/>
<dbReference type="PANTHER" id="PTHR13516:SF4">
    <property type="entry name" value="FI09323P"/>
    <property type="match status" value="1"/>
</dbReference>
<evidence type="ECO:0000256" key="2">
    <source>
        <dbReference type="ARBA" id="ARBA00008018"/>
    </source>
</evidence>
<dbReference type="Gene3D" id="3.30.110.20">
    <property type="entry name" value="Alba-like domain"/>
    <property type="match status" value="1"/>
</dbReference>
<dbReference type="EMBL" id="MVBO01000001">
    <property type="protein sequence ID" value="OZJ07028.1"/>
    <property type="molecule type" value="Genomic_DNA"/>
</dbReference>
<dbReference type="Pfam" id="PF01918">
    <property type="entry name" value="Alba"/>
    <property type="match status" value="1"/>
</dbReference>
<dbReference type="InterPro" id="IPR051958">
    <property type="entry name" value="Alba-like_NAB"/>
</dbReference>
<comment type="subcellular location">
    <subcellularLocation>
        <location evidence="1">Nucleus</location>
    </subcellularLocation>
</comment>
<evidence type="ECO:0000256" key="1">
    <source>
        <dbReference type="ARBA" id="ARBA00004123"/>
    </source>
</evidence>
<dbReference type="Proteomes" id="UP000242875">
    <property type="component" value="Unassembled WGS sequence"/>
</dbReference>
<feature type="domain" description="DNA/RNA-binding protein Alba-like" evidence="4">
    <location>
        <begin position="26"/>
        <end position="85"/>
    </location>
</feature>
<keyword evidence="3" id="KW-0539">Nucleus</keyword>
<dbReference type="SUPFAM" id="SSF82704">
    <property type="entry name" value="AlbA-like"/>
    <property type="match status" value="1"/>
</dbReference>
<accession>A0A261Y8Z8</accession>
<dbReference type="PANTHER" id="PTHR13516">
    <property type="entry name" value="RIBONUCLEASE P SUBUNIT P25"/>
    <property type="match status" value="1"/>
</dbReference>
<evidence type="ECO:0000256" key="3">
    <source>
        <dbReference type="ARBA" id="ARBA00023242"/>
    </source>
</evidence>
<dbReference type="OrthoDB" id="424402at2759"/>
<protein>
    <recommendedName>
        <fullName evidence="4">DNA/RNA-binding protein Alba-like domain-containing protein</fullName>
    </recommendedName>
</protein>
<name>A0A261Y8Z8_9FUNG</name>